<evidence type="ECO:0000256" key="3">
    <source>
        <dbReference type="ARBA" id="ARBA00023015"/>
    </source>
</evidence>
<dbReference type="Pfam" id="PF00158">
    <property type="entry name" value="Sigma54_activat"/>
    <property type="match status" value="1"/>
</dbReference>
<dbReference type="PROSITE" id="PS50045">
    <property type="entry name" value="SIGMA54_INTERACT_4"/>
    <property type="match status" value="1"/>
</dbReference>
<dbReference type="InterPro" id="IPR002197">
    <property type="entry name" value="HTH_Fis"/>
</dbReference>
<dbReference type="SMART" id="SM00382">
    <property type="entry name" value="AAA"/>
    <property type="match status" value="1"/>
</dbReference>
<dbReference type="SMART" id="SM00448">
    <property type="entry name" value="REC"/>
    <property type="match status" value="1"/>
</dbReference>
<dbReference type="Gene3D" id="3.40.50.2300">
    <property type="match status" value="1"/>
</dbReference>
<evidence type="ECO:0000259" key="9">
    <source>
        <dbReference type="PROSITE" id="PS50110"/>
    </source>
</evidence>
<dbReference type="PATRIC" id="fig|991778.3.peg.5747"/>
<dbReference type="InterPro" id="IPR009057">
    <property type="entry name" value="Homeodomain-like_sf"/>
</dbReference>
<dbReference type="CDD" id="cd00009">
    <property type="entry name" value="AAA"/>
    <property type="match status" value="1"/>
</dbReference>
<dbReference type="Pfam" id="PF00072">
    <property type="entry name" value="Response_reg"/>
    <property type="match status" value="1"/>
</dbReference>
<keyword evidence="3" id="KW-0805">Transcription regulation</keyword>
<dbReference type="InterPro" id="IPR001789">
    <property type="entry name" value="Sig_transdc_resp-reg_receiver"/>
</dbReference>
<dbReference type="InterPro" id="IPR003593">
    <property type="entry name" value="AAA+_ATPase"/>
</dbReference>
<dbReference type="GO" id="GO:0006355">
    <property type="term" value="P:regulation of DNA-templated transcription"/>
    <property type="evidence" value="ECO:0007669"/>
    <property type="project" value="InterPro"/>
</dbReference>
<dbReference type="SUPFAM" id="SSF52540">
    <property type="entry name" value="P-loop containing nucleoside triphosphate hydrolases"/>
    <property type="match status" value="1"/>
</dbReference>
<evidence type="ECO:0000259" key="8">
    <source>
        <dbReference type="PROSITE" id="PS50045"/>
    </source>
</evidence>
<dbReference type="Gene3D" id="1.10.10.60">
    <property type="entry name" value="Homeodomain-like"/>
    <property type="match status" value="1"/>
</dbReference>
<evidence type="ECO:0000256" key="2">
    <source>
        <dbReference type="ARBA" id="ARBA00022840"/>
    </source>
</evidence>
<reference evidence="10 11" key="1">
    <citation type="journal article" date="2013" name="Mar. Genomics">
        <title>Expression of sulfatases in Rhodopirellula baltica and the diversity of sulfatases in the genus Rhodopirellula.</title>
        <authorList>
            <person name="Wegner C.E."/>
            <person name="Richter-Heitmann T."/>
            <person name="Klindworth A."/>
            <person name="Klockow C."/>
            <person name="Richter M."/>
            <person name="Achstetter T."/>
            <person name="Glockner F.O."/>
            <person name="Harder J."/>
        </authorList>
    </citation>
    <scope>NUCLEOTIDE SEQUENCE [LARGE SCALE GENOMIC DNA]</scope>
    <source>
        <strain evidence="10 11">WH47</strain>
    </source>
</reference>
<dbReference type="InterPro" id="IPR027417">
    <property type="entry name" value="P-loop_NTPase"/>
</dbReference>
<dbReference type="RefSeq" id="WP_007329322.1">
    <property type="nucleotide sequence ID" value="NZ_AFAR01000279.1"/>
</dbReference>
<dbReference type="PANTHER" id="PTHR32071:SF57">
    <property type="entry name" value="C4-DICARBOXYLATE TRANSPORT TRANSCRIPTIONAL REGULATORY PROTEIN DCTD"/>
    <property type="match status" value="1"/>
</dbReference>
<evidence type="ECO:0000256" key="7">
    <source>
        <dbReference type="SAM" id="MobiDB-lite"/>
    </source>
</evidence>
<dbReference type="SUPFAM" id="SSF52172">
    <property type="entry name" value="CheY-like"/>
    <property type="match status" value="1"/>
</dbReference>
<feature type="domain" description="Response regulatory" evidence="9">
    <location>
        <begin position="22"/>
        <end position="136"/>
    </location>
</feature>
<dbReference type="InterPro" id="IPR025944">
    <property type="entry name" value="Sigma_54_int_dom_CS"/>
</dbReference>
<dbReference type="Pfam" id="PF25601">
    <property type="entry name" value="AAA_lid_14"/>
    <property type="match status" value="1"/>
</dbReference>
<evidence type="ECO:0000313" key="11">
    <source>
        <dbReference type="Proteomes" id="UP000006222"/>
    </source>
</evidence>
<evidence type="ECO:0000256" key="4">
    <source>
        <dbReference type="ARBA" id="ARBA00023125"/>
    </source>
</evidence>
<dbReference type="AlphaFoldDB" id="F2B0B2"/>
<feature type="domain" description="Sigma-54 factor interaction" evidence="8">
    <location>
        <begin position="161"/>
        <end position="390"/>
    </location>
</feature>
<dbReference type="InterPro" id="IPR011006">
    <property type="entry name" value="CheY-like_superfamily"/>
</dbReference>
<dbReference type="Gene3D" id="3.40.50.300">
    <property type="entry name" value="P-loop containing nucleotide triphosphate hydrolases"/>
    <property type="match status" value="1"/>
</dbReference>
<dbReference type="FunFam" id="3.40.50.300:FF:000006">
    <property type="entry name" value="DNA-binding transcriptional regulator NtrC"/>
    <property type="match status" value="1"/>
</dbReference>
<feature type="region of interest" description="Disordered" evidence="7">
    <location>
        <begin position="396"/>
        <end position="420"/>
    </location>
</feature>
<dbReference type="EMBL" id="AFAR01000279">
    <property type="protein sequence ID" value="EGF24636.1"/>
    <property type="molecule type" value="Genomic_DNA"/>
</dbReference>
<dbReference type="GO" id="GO:0005524">
    <property type="term" value="F:ATP binding"/>
    <property type="evidence" value="ECO:0007669"/>
    <property type="project" value="UniProtKB-KW"/>
</dbReference>
<dbReference type="Proteomes" id="UP000006222">
    <property type="component" value="Unassembled WGS sequence"/>
</dbReference>
<evidence type="ECO:0000256" key="1">
    <source>
        <dbReference type="ARBA" id="ARBA00022741"/>
    </source>
</evidence>
<sequence>MTSDLTAAADSTAEPPDRSKYRLLVVDNEAAHARAMTESLEKVGYVCEVATSGPDAAALIQRETFDIIITDMVMNDVDGMKILALAKERLPECEVVMVTGHATVPIAVEAMQQGAFNFLEKPITPSRLRAIVEKAAENVELRRTNTELMQRLDERFGFEGIIYTSKKMQTVIDRLRRIAATDATVLITGESGTGKEMVAQAIHQNSPRKNKRIVALNTRAVSENLVESELFGHVKGSFTDAVSDREGAFEYANGGTLFLDEVGDMPMSTQIKLLRVLEESQITRVGGNKSIKVNVRLISATNRPLEEMIDAGTFRNDLYFRLKVVTIELPPLRERRDDVIALMDHFRKMFLRRHGKSSAHFTPAVTKKFFAYDWPGNIRQLRNFVETMVVLDTDGSLDEDDLPPELIDETPQEGEESQGPALIEGNMSFVGRPLAEIERWAIEETLKLTGNNREEAAKILQIGARTLYRRLDQYKKDEDEAEAQS</sequence>
<dbReference type="GO" id="GO:0000160">
    <property type="term" value="P:phosphorelay signal transduction system"/>
    <property type="evidence" value="ECO:0007669"/>
    <property type="project" value="InterPro"/>
</dbReference>
<keyword evidence="5" id="KW-0804">Transcription</keyword>
<dbReference type="InterPro" id="IPR058031">
    <property type="entry name" value="AAA_lid_NorR"/>
</dbReference>
<dbReference type="PROSITE" id="PS00675">
    <property type="entry name" value="SIGMA54_INTERACT_1"/>
    <property type="match status" value="1"/>
</dbReference>
<dbReference type="PANTHER" id="PTHR32071">
    <property type="entry name" value="TRANSCRIPTIONAL REGULATORY PROTEIN"/>
    <property type="match status" value="1"/>
</dbReference>
<dbReference type="InterPro" id="IPR002078">
    <property type="entry name" value="Sigma_54_int"/>
</dbReference>
<proteinExistence type="predicted"/>
<keyword evidence="1" id="KW-0547">Nucleotide-binding</keyword>
<dbReference type="Gene3D" id="1.10.8.60">
    <property type="match status" value="1"/>
</dbReference>
<dbReference type="InterPro" id="IPR025943">
    <property type="entry name" value="Sigma_54_int_dom_ATP-bd_2"/>
</dbReference>
<dbReference type="PROSITE" id="PS00688">
    <property type="entry name" value="SIGMA54_INTERACT_3"/>
    <property type="match status" value="1"/>
</dbReference>
<keyword evidence="2" id="KW-0067">ATP-binding</keyword>
<dbReference type="Pfam" id="PF02954">
    <property type="entry name" value="HTH_8"/>
    <property type="match status" value="1"/>
</dbReference>
<keyword evidence="6" id="KW-0597">Phosphoprotein</keyword>
<accession>F2B0B2</accession>
<name>F2B0B2_RHOBT</name>
<dbReference type="SUPFAM" id="SSF46689">
    <property type="entry name" value="Homeodomain-like"/>
    <property type="match status" value="1"/>
</dbReference>
<evidence type="ECO:0000256" key="6">
    <source>
        <dbReference type="PROSITE-ProRule" id="PRU00169"/>
    </source>
</evidence>
<gene>
    <name evidence="10" type="ORF">RBWH47_02663</name>
</gene>
<feature type="compositionally biased region" description="Acidic residues" evidence="7">
    <location>
        <begin position="396"/>
        <end position="416"/>
    </location>
</feature>
<protein>
    <submittedName>
        <fullName evidence="10">Two component, sigma54 specific, transcriptional regulator, Fis family</fullName>
    </submittedName>
</protein>
<dbReference type="InterPro" id="IPR025662">
    <property type="entry name" value="Sigma_54_int_dom_ATP-bd_1"/>
</dbReference>
<comment type="caution">
    <text evidence="10">The sequence shown here is derived from an EMBL/GenBank/DDBJ whole genome shotgun (WGS) entry which is preliminary data.</text>
</comment>
<dbReference type="PROSITE" id="PS00676">
    <property type="entry name" value="SIGMA54_INTERACT_2"/>
    <property type="match status" value="1"/>
</dbReference>
<evidence type="ECO:0000313" key="10">
    <source>
        <dbReference type="EMBL" id="EGF24636.1"/>
    </source>
</evidence>
<feature type="modified residue" description="4-aspartylphosphate" evidence="6">
    <location>
        <position position="71"/>
    </location>
</feature>
<keyword evidence="4" id="KW-0238">DNA-binding</keyword>
<organism evidence="10 11">
    <name type="scientific">Rhodopirellula baltica WH47</name>
    <dbReference type="NCBI Taxonomy" id="991778"/>
    <lineage>
        <taxon>Bacteria</taxon>
        <taxon>Pseudomonadati</taxon>
        <taxon>Planctomycetota</taxon>
        <taxon>Planctomycetia</taxon>
        <taxon>Pirellulales</taxon>
        <taxon>Pirellulaceae</taxon>
        <taxon>Rhodopirellula</taxon>
    </lineage>
</organism>
<dbReference type="PROSITE" id="PS50110">
    <property type="entry name" value="RESPONSE_REGULATORY"/>
    <property type="match status" value="1"/>
</dbReference>
<evidence type="ECO:0000256" key="5">
    <source>
        <dbReference type="ARBA" id="ARBA00023163"/>
    </source>
</evidence>
<dbReference type="GO" id="GO:0043565">
    <property type="term" value="F:sequence-specific DNA binding"/>
    <property type="evidence" value="ECO:0007669"/>
    <property type="project" value="InterPro"/>
</dbReference>